<dbReference type="HOGENOM" id="CLU_007337_5_2_1"/>
<proteinExistence type="predicted"/>
<reference evidence="3" key="2">
    <citation type="submission" date="2015-01" db="EMBL/GenBank/DDBJ databases">
        <title>Evolutionary Origins and Diversification of the Mycorrhizal Mutualists.</title>
        <authorList>
            <consortium name="DOE Joint Genome Institute"/>
            <consortium name="Mycorrhizal Genomics Consortium"/>
            <person name="Kohler A."/>
            <person name="Kuo A."/>
            <person name="Nagy L.G."/>
            <person name="Floudas D."/>
            <person name="Copeland A."/>
            <person name="Barry K.W."/>
            <person name="Cichocki N."/>
            <person name="Veneault-Fourrey C."/>
            <person name="LaButti K."/>
            <person name="Lindquist E.A."/>
            <person name="Lipzen A."/>
            <person name="Lundell T."/>
            <person name="Morin E."/>
            <person name="Murat C."/>
            <person name="Riley R."/>
            <person name="Ohm R."/>
            <person name="Sun H."/>
            <person name="Tunlid A."/>
            <person name="Henrissat B."/>
            <person name="Grigoriev I.V."/>
            <person name="Hibbett D.S."/>
            <person name="Martin F."/>
        </authorList>
    </citation>
    <scope>NUCLEOTIDE SEQUENCE [LARGE SCALE GENOMIC DNA]</scope>
    <source>
        <strain evidence="3">Marx 270</strain>
    </source>
</reference>
<dbReference type="OrthoDB" id="3261594at2759"/>
<sequence length="504" mass="57044">MDQYNCVCTKYGFGHLHKVSTRTTWLQHLNEAPTNEERQRIRLARLLGERVSNIPAAPGAPDSPQAFDDSVPPSVRRAEARRGLAKRAKENKDPNHFIGRRNMPDLPPRFPDENTPDSPPHFPDENMPDSPPHFPDENMPDSPPHFPDENMPDSPPHPVQVEILYERRPRPTIDLSELQEKAVLRVLKDTLHFITALSQATLEDPIVKLSTESLIRLRNPPHLPMSIDNPGHQHSISVYLATEHSSQETYEKVCWSTIRNFPTANGIDDVLSFYKVETLIVRLTGIEHVQHDMCPDSCVAFTGPYVDLGECPICGSSRWNQQRLQGTSGRNKTPAKTFTTIPLGPQLQALYRNPAQARDMRYLYERTQQVLAELRETGLISIIDDIVAGKFRETRFTSLTDDVAAGWDYLGVVLDGEIQENDIVLSVSLDGAQLYESKQSDCWLYIWIILNLSPDKRYKKTHVLPGGFIPGPNKPKNLDSFLFIGMHNLSALQSEGLRIWDSSR</sequence>
<dbReference type="EMBL" id="KN831953">
    <property type="protein sequence ID" value="KIO09934.1"/>
    <property type="molecule type" value="Genomic_DNA"/>
</dbReference>
<dbReference type="STRING" id="870435.A0A0C3PNG0"/>
<evidence type="ECO:0000256" key="1">
    <source>
        <dbReference type="SAM" id="MobiDB-lite"/>
    </source>
</evidence>
<name>A0A0C3PNG0_PISTI</name>
<feature type="non-terminal residue" evidence="2">
    <location>
        <position position="504"/>
    </location>
</feature>
<gene>
    <name evidence="2" type="ORF">M404DRAFT_930908</name>
</gene>
<dbReference type="InParanoid" id="A0A0C3PNG0"/>
<organism evidence="2 3">
    <name type="scientific">Pisolithus tinctorius Marx 270</name>
    <dbReference type="NCBI Taxonomy" id="870435"/>
    <lineage>
        <taxon>Eukaryota</taxon>
        <taxon>Fungi</taxon>
        <taxon>Dikarya</taxon>
        <taxon>Basidiomycota</taxon>
        <taxon>Agaricomycotina</taxon>
        <taxon>Agaricomycetes</taxon>
        <taxon>Agaricomycetidae</taxon>
        <taxon>Boletales</taxon>
        <taxon>Sclerodermatineae</taxon>
        <taxon>Pisolithaceae</taxon>
        <taxon>Pisolithus</taxon>
    </lineage>
</organism>
<keyword evidence="3" id="KW-1185">Reference proteome</keyword>
<reference evidence="2 3" key="1">
    <citation type="submission" date="2014-04" db="EMBL/GenBank/DDBJ databases">
        <authorList>
            <consortium name="DOE Joint Genome Institute"/>
            <person name="Kuo A."/>
            <person name="Kohler A."/>
            <person name="Costa M.D."/>
            <person name="Nagy L.G."/>
            <person name="Floudas D."/>
            <person name="Copeland A."/>
            <person name="Barry K.W."/>
            <person name="Cichocki N."/>
            <person name="Veneault-Fourrey C."/>
            <person name="LaButti K."/>
            <person name="Lindquist E.A."/>
            <person name="Lipzen A."/>
            <person name="Lundell T."/>
            <person name="Morin E."/>
            <person name="Murat C."/>
            <person name="Sun H."/>
            <person name="Tunlid A."/>
            <person name="Henrissat B."/>
            <person name="Grigoriev I.V."/>
            <person name="Hibbett D.S."/>
            <person name="Martin F."/>
            <person name="Nordberg H.P."/>
            <person name="Cantor M.N."/>
            <person name="Hua S.X."/>
        </authorList>
    </citation>
    <scope>NUCLEOTIDE SEQUENCE [LARGE SCALE GENOMIC DNA]</scope>
    <source>
        <strain evidence="2 3">Marx 270</strain>
    </source>
</reference>
<accession>A0A0C3PNG0</accession>
<evidence type="ECO:0000313" key="2">
    <source>
        <dbReference type="EMBL" id="KIO09934.1"/>
    </source>
</evidence>
<dbReference type="Proteomes" id="UP000054217">
    <property type="component" value="Unassembled WGS sequence"/>
</dbReference>
<feature type="region of interest" description="Disordered" evidence="1">
    <location>
        <begin position="53"/>
        <end position="158"/>
    </location>
</feature>
<evidence type="ECO:0000313" key="3">
    <source>
        <dbReference type="Proteomes" id="UP000054217"/>
    </source>
</evidence>
<protein>
    <submittedName>
        <fullName evidence="2">Uncharacterized protein</fullName>
    </submittedName>
</protein>
<feature type="compositionally biased region" description="Basic and acidic residues" evidence="1">
    <location>
        <begin position="76"/>
        <end position="95"/>
    </location>
</feature>
<dbReference type="AlphaFoldDB" id="A0A0C3PNG0"/>